<reference evidence="11 12" key="1">
    <citation type="submission" date="2020-01" db="EMBL/GenBank/DDBJ databases">
        <title>Genome sequencing of strain KACC 21507.</title>
        <authorList>
            <person name="Heo J."/>
            <person name="Kim S.-J."/>
            <person name="Kim J.-S."/>
            <person name="Hong S.-B."/>
            <person name="Kwon S.-W."/>
        </authorList>
    </citation>
    <scope>NUCLEOTIDE SEQUENCE [LARGE SCALE GENOMIC DNA]</scope>
    <source>
        <strain evidence="11 12">KACC 21507</strain>
    </source>
</reference>
<keyword evidence="3" id="KW-1003">Cell membrane</keyword>
<evidence type="ECO:0000313" key="12">
    <source>
        <dbReference type="Proteomes" id="UP000463975"/>
    </source>
</evidence>
<evidence type="ECO:0000256" key="6">
    <source>
        <dbReference type="ARBA" id="ARBA00022840"/>
    </source>
</evidence>
<feature type="domain" description="ABC transporter" evidence="10">
    <location>
        <begin position="13"/>
        <end position="246"/>
    </location>
</feature>
<proteinExistence type="predicted"/>
<dbReference type="GO" id="GO:0005886">
    <property type="term" value="C:plasma membrane"/>
    <property type="evidence" value="ECO:0007669"/>
    <property type="project" value="UniProtKB-SubCell"/>
</dbReference>
<evidence type="ECO:0000256" key="1">
    <source>
        <dbReference type="ARBA" id="ARBA00004202"/>
    </source>
</evidence>
<sequence>MSGSAHSTRESSLSVEELSVKYGTRQVIDNLTLAPIRAGRITAILGPNGSGKSTLLRAIAGLTPSHGKISLGEHKLSSLAQAKRAQLSAYLPQTLPPTVHLQVLEAVMVARRAGDAVSAELALDESVAILERLGIAALALRYMDELSGGQRQLVGLAQALVRRPSLLLLDEPLSALDLHYQIAVMEAVRHETEMRNLVTLIVVHDLNIALQRASDVVYVKEGKLIAQGGVKTVTTPKILADIYGVKARIEMCSRNNLHILVDEVV</sequence>
<dbReference type="PANTHER" id="PTHR42771">
    <property type="entry name" value="IRON(3+)-HYDROXAMATE IMPORT ATP-BINDING PROTEIN FHUC"/>
    <property type="match status" value="1"/>
</dbReference>
<dbReference type="Gene3D" id="3.40.50.300">
    <property type="entry name" value="P-loop containing nucleotide triphosphate hydrolases"/>
    <property type="match status" value="1"/>
</dbReference>
<dbReference type="EMBL" id="CP047652">
    <property type="protein sequence ID" value="QHI95390.1"/>
    <property type="molecule type" value="Genomic_DNA"/>
</dbReference>
<dbReference type="InterPro" id="IPR017871">
    <property type="entry name" value="ABC_transporter-like_CS"/>
</dbReference>
<evidence type="ECO:0000313" key="11">
    <source>
        <dbReference type="EMBL" id="QHI95390.1"/>
    </source>
</evidence>
<name>A0A6P1NFT9_9PROT</name>
<organism evidence="11 12">
    <name type="scientific">Aristophania vespae</name>
    <dbReference type="NCBI Taxonomy" id="2697033"/>
    <lineage>
        <taxon>Bacteria</taxon>
        <taxon>Pseudomonadati</taxon>
        <taxon>Pseudomonadota</taxon>
        <taxon>Alphaproteobacteria</taxon>
        <taxon>Acetobacterales</taxon>
        <taxon>Acetobacteraceae</taxon>
        <taxon>Aristophania</taxon>
    </lineage>
</organism>
<keyword evidence="9" id="KW-0472">Membrane</keyword>
<accession>A0A6P1NFT9</accession>
<dbReference type="SUPFAM" id="SSF52540">
    <property type="entry name" value="P-loop containing nucleoside triphosphate hydrolases"/>
    <property type="match status" value="1"/>
</dbReference>
<evidence type="ECO:0000256" key="5">
    <source>
        <dbReference type="ARBA" id="ARBA00022741"/>
    </source>
</evidence>
<dbReference type="AlphaFoldDB" id="A0A6P1NFT9"/>
<evidence type="ECO:0000256" key="2">
    <source>
        <dbReference type="ARBA" id="ARBA00022448"/>
    </source>
</evidence>
<evidence type="ECO:0000256" key="4">
    <source>
        <dbReference type="ARBA" id="ARBA00022496"/>
    </source>
</evidence>
<dbReference type="PANTHER" id="PTHR42771:SF7">
    <property type="entry name" value="ABC-TYPE COBALAMIN_FE3+-SIDEROPHORES TRANSPORT SYSTEM, ATPASE COMPONENT"/>
    <property type="match status" value="1"/>
</dbReference>
<dbReference type="GO" id="GO:0005524">
    <property type="term" value="F:ATP binding"/>
    <property type="evidence" value="ECO:0007669"/>
    <property type="project" value="UniProtKB-KW"/>
</dbReference>
<dbReference type="InterPro" id="IPR027417">
    <property type="entry name" value="P-loop_NTPase"/>
</dbReference>
<dbReference type="InterPro" id="IPR051535">
    <property type="entry name" value="Siderophore_ABC-ATPase"/>
</dbReference>
<keyword evidence="8" id="KW-0406">Ion transport</keyword>
<dbReference type="InterPro" id="IPR003593">
    <property type="entry name" value="AAA+_ATPase"/>
</dbReference>
<dbReference type="PROSITE" id="PS00211">
    <property type="entry name" value="ABC_TRANSPORTER_1"/>
    <property type="match status" value="1"/>
</dbReference>
<evidence type="ECO:0000259" key="10">
    <source>
        <dbReference type="PROSITE" id="PS50893"/>
    </source>
</evidence>
<dbReference type="GO" id="GO:0016887">
    <property type="term" value="F:ATP hydrolysis activity"/>
    <property type="evidence" value="ECO:0007669"/>
    <property type="project" value="InterPro"/>
</dbReference>
<dbReference type="KEGG" id="bomb:GT348_03110"/>
<keyword evidence="7" id="KW-0408">Iron</keyword>
<comment type="subcellular location">
    <subcellularLocation>
        <location evidence="1">Cell membrane</location>
        <topology evidence="1">Peripheral membrane protein</topology>
    </subcellularLocation>
</comment>
<keyword evidence="2" id="KW-0813">Transport</keyword>
<keyword evidence="4" id="KW-0410">Iron transport</keyword>
<dbReference type="Proteomes" id="UP000463975">
    <property type="component" value="Chromosome"/>
</dbReference>
<dbReference type="RefSeq" id="WP_160618467.1">
    <property type="nucleotide sequence ID" value="NZ_CP047652.1"/>
</dbReference>
<keyword evidence="12" id="KW-1185">Reference proteome</keyword>
<dbReference type="InterPro" id="IPR003439">
    <property type="entry name" value="ABC_transporter-like_ATP-bd"/>
</dbReference>
<dbReference type="CDD" id="cd03214">
    <property type="entry name" value="ABC_Iron-Siderophores_B12_Hemin"/>
    <property type="match status" value="1"/>
</dbReference>
<evidence type="ECO:0000256" key="3">
    <source>
        <dbReference type="ARBA" id="ARBA00022475"/>
    </source>
</evidence>
<evidence type="ECO:0000256" key="9">
    <source>
        <dbReference type="ARBA" id="ARBA00023136"/>
    </source>
</evidence>
<protein>
    <submittedName>
        <fullName evidence="11">ATP-binding cassette domain-containing protein</fullName>
    </submittedName>
</protein>
<dbReference type="PROSITE" id="PS50893">
    <property type="entry name" value="ABC_TRANSPORTER_2"/>
    <property type="match status" value="1"/>
</dbReference>
<gene>
    <name evidence="11" type="ORF">GT348_03110</name>
</gene>
<dbReference type="SMART" id="SM00382">
    <property type="entry name" value="AAA"/>
    <property type="match status" value="1"/>
</dbReference>
<evidence type="ECO:0000256" key="8">
    <source>
        <dbReference type="ARBA" id="ARBA00023065"/>
    </source>
</evidence>
<dbReference type="GO" id="GO:0006826">
    <property type="term" value="P:iron ion transport"/>
    <property type="evidence" value="ECO:0007669"/>
    <property type="project" value="UniProtKB-KW"/>
</dbReference>
<dbReference type="Pfam" id="PF00005">
    <property type="entry name" value="ABC_tran"/>
    <property type="match status" value="1"/>
</dbReference>
<keyword evidence="5" id="KW-0547">Nucleotide-binding</keyword>
<evidence type="ECO:0000256" key="7">
    <source>
        <dbReference type="ARBA" id="ARBA00023004"/>
    </source>
</evidence>
<keyword evidence="6 11" id="KW-0067">ATP-binding</keyword>